<dbReference type="GO" id="GO:0008270">
    <property type="term" value="F:zinc ion binding"/>
    <property type="evidence" value="ECO:0007669"/>
    <property type="project" value="InterPro"/>
</dbReference>
<feature type="compositionally biased region" description="Basic and acidic residues" evidence="4">
    <location>
        <begin position="68"/>
        <end position="102"/>
    </location>
</feature>
<dbReference type="STRING" id="97972.A0A2V1DBN0"/>
<dbReference type="Pfam" id="PF04082">
    <property type="entry name" value="Fungal_trans"/>
    <property type="match status" value="1"/>
</dbReference>
<dbReference type="PANTHER" id="PTHR31001:SF85">
    <property type="entry name" value="ZN(II)2CYS6 TRANSCRIPTION FACTOR (EUROFUNG)"/>
    <property type="match status" value="1"/>
</dbReference>
<comment type="subcellular location">
    <subcellularLocation>
        <location evidence="1">Nucleus</location>
    </subcellularLocation>
</comment>
<dbReference type="GO" id="GO:0006351">
    <property type="term" value="P:DNA-templated transcription"/>
    <property type="evidence" value="ECO:0007669"/>
    <property type="project" value="InterPro"/>
</dbReference>
<gene>
    <name evidence="6" type="ORF">DM02DRAFT_148881</name>
</gene>
<keyword evidence="2" id="KW-0479">Metal-binding</keyword>
<accession>A0A2V1DBN0</accession>
<feature type="compositionally biased region" description="Polar residues" evidence="4">
    <location>
        <begin position="54"/>
        <end position="67"/>
    </location>
</feature>
<name>A0A2V1DBN0_9PLEO</name>
<dbReference type="PANTHER" id="PTHR31001">
    <property type="entry name" value="UNCHARACTERIZED TRANSCRIPTIONAL REGULATORY PROTEIN"/>
    <property type="match status" value="1"/>
</dbReference>
<sequence length="742" mass="82289">MASRLDGRSDAPLITRRRHVLACARCRARRVKCDRAQPACSNCVKVGALCQPVQTGGPSHSTVQSRVGSREPAEQNRLSKLEEQVARLSREVDSRSPSREPSHSPSPPQFPEDHPYIVQGRIIKGGRTSTYISPYSWAAAADEVIDVDSLIGESFDEETHRYGATDDAIPLVDDRLHDVLLGVFSQRVDPLIHILHWPSFLERCHEYRRHASSHASPAMAAVSSFAGAYSTGTPYNSPPAMPYSNPAGLPANTAPLRSTPATFSTEENFLTLLYSVYFASLVSIIQSPNPPNLGQNINSVTLCASVKREVLKRISKLDNGPTRADSIDTIQAMVLYISVEFGNTNPQMQWLQLGTAIRIAQSAGIHRDPLGFGFGPIETESRRRLWAQICILDTRLADQLCREPTIAPDSYDIILPLSIGDQELTEIQRHTTVPEHGNMANVLGLDTIEREQQEISPFSSTTLMLVESEMARQQQQALCFRYQPRDRPVSGNSGSPQLTRRAIPFAGRPGRTSWANALKDRYASKYQWDRLSSSDPIQYLASEMCQINVMKATFTNRLAQRKETSGPTSTPSGHSEALSIFQDALQLSARCAALTQQYSNSPYNWYIRRIRDASSCSFLALVLASELPISHEASSAAWSVLDQLFSTENSSHNVEPELQKTFMGKVLEKAREKRVIHGQAPLSQQYRDPTMNVGSAGYPVDLTQYPPNTFQTSGNIYNDWDALMQESVWSAGVSASDQSYWV</sequence>
<dbReference type="SMART" id="SM00066">
    <property type="entry name" value="GAL4"/>
    <property type="match status" value="1"/>
</dbReference>
<protein>
    <recommendedName>
        <fullName evidence="5">Zn(2)-C6 fungal-type domain-containing protein</fullName>
    </recommendedName>
</protein>
<organism evidence="6 7">
    <name type="scientific">Periconia macrospinosa</name>
    <dbReference type="NCBI Taxonomy" id="97972"/>
    <lineage>
        <taxon>Eukaryota</taxon>
        <taxon>Fungi</taxon>
        <taxon>Dikarya</taxon>
        <taxon>Ascomycota</taxon>
        <taxon>Pezizomycotina</taxon>
        <taxon>Dothideomycetes</taxon>
        <taxon>Pleosporomycetidae</taxon>
        <taxon>Pleosporales</taxon>
        <taxon>Massarineae</taxon>
        <taxon>Periconiaceae</taxon>
        <taxon>Periconia</taxon>
    </lineage>
</organism>
<proteinExistence type="predicted"/>
<dbReference type="CDD" id="cd00067">
    <property type="entry name" value="GAL4"/>
    <property type="match status" value="1"/>
</dbReference>
<dbReference type="PROSITE" id="PS50048">
    <property type="entry name" value="ZN2_CY6_FUNGAL_2"/>
    <property type="match status" value="1"/>
</dbReference>
<evidence type="ECO:0000256" key="2">
    <source>
        <dbReference type="ARBA" id="ARBA00022723"/>
    </source>
</evidence>
<reference evidence="6 7" key="1">
    <citation type="journal article" date="2018" name="Sci. Rep.">
        <title>Comparative genomics provides insights into the lifestyle and reveals functional heterogeneity of dark septate endophytic fungi.</title>
        <authorList>
            <person name="Knapp D.G."/>
            <person name="Nemeth J.B."/>
            <person name="Barry K."/>
            <person name="Hainaut M."/>
            <person name="Henrissat B."/>
            <person name="Johnson J."/>
            <person name="Kuo A."/>
            <person name="Lim J.H.P."/>
            <person name="Lipzen A."/>
            <person name="Nolan M."/>
            <person name="Ohm R.A."/>
            <person name="Tamas L."/>
            <person name="Grigoriev I.V."/>
            <person name="Spatafora J.W."/>
            <person name="Nagy L.G."/>
            <person name="Kovacs G.M."/>
        </authorList>
    </citation>
    <scope>NUCLEOTIDE SEQUENCE [LARGE SCALE GENOMIC DNA]</scope>
    <source>
        <strain evidence="6 7">DSE2036</strain>
    </source>
</reference>
<dbReference type="GO" id="GO:0005634">
    <property type="term" value="C:nucleus"/>
    <property type="evidence" value="ECO:0007669"/>
    <property type="project" value="UniProtKB-SubCell"/>
</dbReference>
<feature type="region of interest" description="Disordered" evidence="4">
    <location>
        <begin position="54"/>
        <end position="114"/>
    </location>
</feature>
<dbReference type="OrthoDB" id="435881at2759"/>
<keyword evidence="3" id="KW-0539">Nucleus</keyword>
<dbReference type="AlphaFoldDB" id="A0A2V1DBN0"/>
<dbReference type="GO" id="GO:0003677">
    <property type="term" value="F:DNA binding"/>
    <property type="evidence" value="ECO:0007669"/>
    <property type="project" value="InterPro"/>
</dbReference>
<dbReference type="InterPro" id="IPR050613">
    <property type="entry name" value="Sec_Metabolite_Reg"/>
</dbReference>
<dbReference type="Proteomes" id="UP000244855">
    <property type="component" value="Unassembled WGS sequence"/>
</dbReference>
<evidence type="ECO:0000259" key="5">
    <source>
        <dbReference type="PROSITE" id="PS50048"/>
    </source>
</evidence>
<evidence type="ECO:0000256" key="4">
    <source>
        <dbReference type="SAM" id="MobiDB-lite"/>
    </source>
</evidence>
<dbReference type="PROSITE" id="PS00463">
    <property type="entry name" value="ZN2_CY6_FUNGAL_1"/>
    <property type="match status" value="1"/>
</dbReference>
<dbReference type="InterPro" id="IPR036864">
    <property type="entry name" value="Zn2-C6_fun-type_DNA-bd_sf"/>
</dbReference>
<dbReference type="CDD" id="cd12148">
    <property type="entry name" value="fungal_TF_MHR"/>
    <property type="match status" value="1"/>
</dbReference>
<evidence type="ECO:0000256" key="1">
    <source>
        <dbReference type="ARBA" id="ARBA00004123"/>
    </source>
</evidence>
<dbReference type="Gene3D" id="4.10.240.10">
    <property type="entry name" value="Zn(2)-C6 fungal-type DNA-binding domain"/>
    <property type="match status" value="1"/>
</dbReference>
<dbReference type="InterPro" id="IPR007219">
    <property type="entry name" value="XnlR_reg_dom"/>
</dbReference>
<evidence type="ECO:0000313" key="7">
    <source>
        <dbReference type="Proteomes" id="UP000244855"/>
    </source>
</evidence>
<dbReference type="GO" id="GO:0000981">
    <property type="term" value="F:DNA-binding transcription factor activity, RNA polymerase II-specific"/>
    <property type="evidence" value="ECO:0007669"/>
    <property type="project" value="InterPro"/>
</dbReference>
<dbReference type="SUPFAM" id="SSF57701">
    <property type="entry name" value="Zn2/Cys6 DNA-binding domain"/>
    <property type="match status" value="1"/>
</dbReference>
<dbReference type="EMBL" id="KZ805495">
    <property type="protein sequence ID" value="PVH95492.1"/>
    <property type="molecule type" value="Genomic_DNA"/>
</dbReference>
<dbReference type="SMART" id="SM00906">
    <property type="entry name" value="Fungal_trans"/>
    <property type="match status" value="1"/>
</dbReference>
<dbReference type="InterPro" id="IPR001138">
    <property type="entry name" value="Zn2Cys6_DnaBD"/>
</dbReference>
<keyword evidence="7" id="KW-1185">Reference proteome</keyword>
<evidence type="ECO:0000256" key="3">
    <source>
        <dbReference type="ARBA" id="ARBA00023242"/>
    </source>
</evidence>
<feature type="domain" description="Zn(2)-C6 fungal-type" evidence="5">
    <location>
        <begin position="22"/>
        <end position="50"/>
    </location>
</feature>
<dbReference type="Pfam" id="PF00172">
    <property type="entry name" value="Zn_clus"/>
    <property type="match status" value="1"/>
</dbReference>
<evidence type="ECO:0000313" key="6">
    <source>
        <dbReference type="EMBL" id="PVH95492.1"/>
    </source>
</evidence>